<dbReference type="OrthoDB" id="1933717at2759"/>
<evidence type="ECO:0000313" key="7">
    <source>
        <dbReference type="Proteomes" id="UP000214365"/>
    </source>
</evidence>
<organism evidence="6 7">
    <name type="scientific">Talaromyces atroroseus</name>
    <dbReference type="NCBI Taxonomy" id="1441469"/>
    <lineage>
        <taxon>Eukaryota</taxon>
        <taxon>Fungi</taxon>
        <taxon>Dikarya</taxon>
        <taxon>Ascomycota</taxon>
        <taxon>Pezizomycotina</taxon>
        <taxon>Eurotiomycetes</taxon>
        <taxon>Eurotiomycetidae</taxon>
        <taxon>Eurotiales</taxon>
        <taxon>Trichocomaceae</taxon>
        <taxon>Talaromyces</taxon>
        <taxon>Talaromyces sect. Trachyspermi</taxon>
    </lineage>
</organism>
<dbReference type="InterPro" id="IPR002347">
    <property type="entry name" value="SDR_fam"/>
</dbReference>
<dbReference type="InterPro" id="IPR036291">
    <property type="entry name" value="NAD(P)-bd_dom_sf"/>
</dbReference>
<keyword evidence="3" id="KW-0560">Oxidoreductase</keyword>
<dbReference type="STRING" id="1441469.A0A225AL77"/>
<dbReference type="GeneID" id="31002061"/>
<accession>A0A225AL77</accession>
<dbReference type="EMBL" id="LFMY01000003">
    <property type="protein sequence ID" value="OKL62292.1"/>
    <property type="molecule type" value="Genomic_DNA"/>
</dbReference>
<evidence type="ECO:0000256" key="2">
    <source>
        <dbReference type="ARBA" id="ARBA00022857"/>
    </source>
</evidence>
<gene>
    <name evidence="6" type="ORF">UA08_02306</name>
</gene>
<keyword evidence="7" id="KW-1185">Reference proteome</keyword>
<dbReference type="PANTHER" id="PTHR42760">
    <property type="entry name" value="SHORT-CHAIN DEHYDROGENASES/REDUCTASES FAMILY MEMBER"/>
    <property type="match status" value="1"/>
</dbReference>
<dbReference type="AlphaFoldDB" id="A0A225AL77"/>
<name>A0A225AL77_TALAT</name>
<comment type="similarity">
    <text evidence="1 4">Belongs to the short-chain dehydrogenases/reductases (SDR) family.</text>
</comment>
<evidence type="ECO:0000256" key="4">
    <source>
        <dbReference type="RuleBase" id="RU000363"/>
    </source>
</evidence>
<feature type="region of interest" description="Disordered" evidence="5">
    <location>
        <begin position="1"/>
        <end position="32"/>
    </location>
</feature>
<dbReference type="Pfam" id="PF00106">
    <property type="entry name" value="adh_short"/>
    <property type="match status" value="1"/>
</dbReference>
<evidence type="ECO:0000256" key="3">
    <source>
        <dbReference type="ARBA" id="ARBA00023002"/>
    </source>
</evidence>
<evidence type="ECO:0000313" key="6">
    <source>
        <dbReference type="EMBL" id="OKL62292.1"/>
    </source>
</evidence>
<dbReference type="Gene3D" id="3.40.50.720">
    <property type="entry name" value="NAD(P)-binding Rossmann-like Domain"/>
    <property type="match status" value="1"/>
</dbReference>
<evidence type="ECO:0000256" key="5">
    <source>
        <dbReference type="SAM" id="MobiDB-lite"/>
    </source>
</evidence>
<proteinExistence type="inferred from homology"/>
<dbReference type="CDD" id="cd05233">
    <property type="entry name" value="SDR_c"/>
    <property type="match status" value="1"/>
</dbReference>
<dbReference type="PANTHER" id="PTHR42760:SF37">
    <property type="entry name" value="CLAVALDEHYDE DEHYDROGENASE"/>
    <property type="match status" value="1"/>
</dbReference>
<dbReference type="PRINTS" id="PR00081">
    <property type="entry name" value="GDHRDH"/>
</dbReference>
<dbReference type="Proteomes" id="UP000214365">
    <property type="component" value="Unassembled WGS sequence"/>
</dbReference>
<dbReference type="FunFam" id="3.40.50.720:FF:000084">
    <property type="entry name" value="Short-chain dehydrogenase reductase"/>
    <property type="match status" value="1"/>
</dbReference>
<sequence>MPPPKGTPNPLEGPGDYDVTPTVHSDTYPEIDPAKTDLSGKAVLVTGGSRGIGRAIVLAYARAGASFIAAAARSGTSELAAEIETAALSANRNPPKYLFITLDVSSVESVEAAAAALEKEFGRCDVIVNNAGTFGDFSLLGDYDPKAWSNVFDVNVRGPYLVTHALLPLMIKTGDAYVVNISSVGAILTSPTISAYQISKTALFRLSEFINKEYSEKGVISFAVHPGNCVTDMTVAVGADQDPLYKEVFVDTPELCANTLVFLTSEKRAWVGGRYINVTWDMPQLEAKQQEIVNEDKLKLTLKY</sequence>
<keyword evidence="2" id="KW-0521">NADP</keyword>
<evidence type="ECO:0000256" key="1">
    <source>
        <dbReference type="ARBA" id="ARBA00006484"/>
    </source>
</evidence>
<protein>
    <submittedName>
        <fullName evidence="6">Uncharacterized protein</fullName>
    </submittedName>
</protein>
<dbReference type="GO" id="GO:0016616">
    <property type="term" value="F:oxidoreductase activity, acting on the CH-OH group of donors, NAD or NADP as acceptor"/>
    <property type="evidence" value="ECO:0007669"/>
    <property type="project" value="TreeGrafter"/>
</dbReference>
<dbReference type="RefSeq" id="XP_020122413.1">
    <property type="nucleotide sequence ID" value="XM_020264333.1"/>
</dbReference>
<comment type="caution">
    <text evidence="6">The sequence shown here is derived from an EMBL/GenBank/DDBJ whole genome shotgun (WGS) entry which is preliminary data.</text>
</comment>
<reference evidence="6 7" key="1">
    <citation type="submission" date="2015-06" db="EMBL/GenBank/DDBJ databases">
        <title>Talaromyces atroroseus IBT 11181 draft genome.</title>
        <authorList>
            <person name="Rasmussen K.B."/>
            <person name="Rasmussen S."/>
            <person name="Petersen B."/>
            <person name="Sicheritz-Ponten T."/>
            <person name="Mortensen U.H."/>
            <person name="Thrane U."/>
        </authorList>
    </citation>
    <scope>NUCLEOTIDE SEQUENCE [LARGE SCALE GENOMIC DNA]</scope>
    <source>
        <strain evidence="6 7">IBT 11181</strain>
    </source>
</reference>
<dbReference type="SUPFAM" id="SSF51735">
    <property type="entry name" value="NAD(P)-binding Rossmann-fold domains"/>
    <property type="match status" value="1"/>
</dbReference>
<dbReference type="PRINTS" id="PR00080">
    <property type="entry name" value="SDRFAMILY"/>
</dbReference>